<dbReference type="EMBL" id="JASNFN010000005">
    <property type="protein sequence ID" value="MDP5182425.1"/>
    <property type="molecule type" value="Genomic_DNA"/>
</dbReference>
<keyword evidence="1" id="KW-1133">Transmembrane helix</keyword>
<evidence type="ECO:0000313" key="2">
    <source>
        <dbReference type="EMBL" id="MDP5182425.1"/>
    </source>
</evidence>
<dbReference type="Proteomes" id="UP001233673">
    <property type="component" value="Unassembled WGS sequence"/>
</dbReference>
<keyword evidence="3" id="KW-1185">Reference proteome</keyword>
<dbReference type="RefSeq" id="WP_305999118.1">
    <property type="nucleotide sequence ID" value="NZ_JASNFN010000005.1"/>
</dbReference>
<protein>
    <submittedName>
        <fullName evidence="2">Uncharacterized protein</fullName>
    </submittedName>
</protein>
<keyword evidence="1" id="KW-0472">Membrane</keyword>
<name>A0ABT9IBC7_9ACTN</name>
<comment type="caution">
    <text evidence="2">The sequence shown here is derived from an EMBL/GenBank/DDBJ whole genome shotgun (WGS) entry which is preliminary data.</text>
</comment>
<gene>
    <name evidence="2" type="ORF">QOZ88_07220</name>
</gene>
<keyword evidence="1" id="KW-0812">Transmembrane</keyword>
<reference evidence="3" key="1">
    <citation type="submission" date="2023-05" db="EMBL/GenBank/DDBJ databases">
        <title>Draft genome of Pseudofrankia sp. BMG5.37.</title>
        <authorList>
            <person name="Gtari M."/>
            <person name="Ghodhbane F."/>
            <person name="Sbissi I."/>
        </authorList>
    </citation>
    <scope>NUCLEOTIDE SEQUENCE [LARGE SCALE GENOMIC DNA]</scope>
    <source>
        <strain evidence="3">BMG 814</strain>
    </source>
</reference>
<evidence type="ECO:0000313" key="3">
    <source>
        <dbReference type="Proteomes" id="UP001233673"/>
    </source>
</evidence>
<evidence type="ECO:0000256" key="1">
    <source>
        <dbReference type="SAM" id="Phobius"/>
    </source>
</evidence>
<sequence length="92" mass="9717">MPTGTARDPGALLLAGVAGAAHLVVGYFYLVSGLAVPLYALLPLWVLWLVLAAWLVRLALARSWWTPMVPVLAAAVLVLTVAVGGWLLGWQA</sequence>
<feature type="transmembrane region" description="Helical" evidence="1">
    <location>
        <begin position="36"/>
        <end position="56"/>
    </location>
</feature>
<organism evidence="2 3">
    <name type="scientific">Blastococcus carthaginiensis</name>
    <dbReference type="NCBI Taxonomy" id="3050034"/>
    <lineage>
        <taxon>Bacteria</taxon>
        <taxon>Bacillati</taxon>
        <taxon>Actinomycetota</taxon>
        <taxon>Actinomycetes</taxon>
        <taxon>Geodermatophilales</taxon>
        <taxon>Geodermatophilaceae</taxon>
        <taxon>Blastococcus</taxon>
    </lineage>
</organism>
<feature type="transmembrane region" description="Helical" evidence="1">
    <location>
        <begin position="12"/>
        <end position="30"/>
    </location>
</feature>
<feature type="transmembrane region" description="Helical" evidence="1">
    <location>
        <begin position="68"/>
        <end position="89"/>
    </location>
</feature>
<proteinExistence type="predicted"/>
<accession>A0ABT9IBC7</accession>